<evidence type="ECO:0000256" key="1">
    <source>
        <dbReference type="SAM" id="SignalP"/>
    </source>
</evidence>
<organism evidence="2 3">
    <name type="scientific">Folsomia candida</name>
    <name type="common">Springtail</name>
    <dbReference type="NCBI Taxonomy" id="158441"/>
    <lineage>
        <taxon>Eukaryota</taxon>
        <taxon>Metazoa</taxon>
        <taxon>Ecdysozoa</taxon>
        <taxon>Arthropoda</taxon>
        <taxon>Hexapoda</taxon>
        <taxon>Collembola</taxon>
        <taxon>Entomobryomorpha</taxon>
        <taxon>Isotomoidea</taxon>
        <taxon>Isotomidae</taxon>
        <taxon>Proisotominae</taxon>
        <taxon>Folsomia</taxon>
    </lineage>
</organism>
<name>A0A226EWW0_FOLCA</name>
<proteinExistence type="predicted"/>
<dbReference type="EMBL" id="LNIX01000001">
    <property type="protein sequence ID" value="OXA61554.1"/>
    <property type="molecule type" value="Genomic_DNA"/>
</dbReference>
<evidence type="ECO:0008006" key="4">
    <source>
        <dbReference type="Google" id="ProtNLM"/>
    </source>
</evidence>
<feature type="signal peptide" evidence="1">
    <location>
        <begin position="1"/>
        <end position="25"/>
    </location>
</feature>
<protein>
    <recommendedName>
        <fullName evidence="4">Ricin B lectin domain-containing protein</fullName>
    </recommendedName>
</protein>
<dbReference type="AlphaFoldDB" id="A0A226EWW0"/>
<evidence type="ECO:0000313" key="2">
    <source>
        <dbReference type="EMBL" id="OXA61554.1"/>
    </source>
</evidence>
<keyword evidence="3" id="KW-1185">Reference proteome</keyword>
<comment type="caution">
    <text evidence="2">The sequence shown here is derived from an EMBL/GenBank/DDBJ whole genome shotgun (WGS) entry which is preliminary data.</text>
</comment>
<gene>
    <name evidence="2" type="ORF">Fcan01_03355</name>
</gene>
<accession>A0A226EWW0</accession>
<reference evidence="2 3" key="1">
    <citation type="submission" date="2015-12" db="EMBL/GenBank/DDBJ databases">
        <title>The genome of Folsomia candida.</title>
        <authorList>
            <person name="Faddeeva A."/>
            <person name="Derks M.F."/>
            <person name="Anvar Y."/>
            <person name="Smit S."/>
            <person name="Van Straalen N."/>
            <person name="Roelofs D."/>
        </authorList>
    </citation>
    <scope>NUCLEOTIDE SEQUENCE [LARGE SCALE GENOMIC DNA]</scope>
    <source>
        <strain evidence="2 3">VU population</strain>
        <tissue evidence="2">Whole body</tissue>
    </source>
</reference>
<feature type="chain" id="PRO_5011968560" description="Ricin B lectin domain-containing protein" evidence="1">
    <location>
        <begin position="26"/>
        <end position="169"/>
    </location>
</feature>
<keyword evidence="1" id="KW-0732">Signal</keyword>
<evidence type="ECO:0000313" key="3">
    <source>
        <dbReference type="Proteomes" id="UP000198287"/>
    </source>
</evidence>
<dbReference type="Proteomes" id="UP000198287">
    <property type="component" value="Unassembled WGS sequence"/>
</dbReference>
<sequence length="169" mass="18825">MARTLSLQLLGFALGFCIFANVCVAQYPSPGKIYAIQTTMDGGTIKPQGTGQLCNRLGSIGFSYFPPNPYTTEYKWRVASANNATGTITIHSLLDEASPTMNQLTLDDDPPYCNPVEREITLTQHPSGPFIIQDVRSGKCLYSYGSEVGIVIWRDDPYTQYWLFHEVEE</sequence>